<organism evidence="6">
    <name type="scientific">Methanofollis liminatans</name>
    <dbReference type="NCBI Taxonomy" id="2201"/>
    <lineage>
        <taxon>Archaea</taxon>
        <taxon>Methanobacteriati</taxon>
        <taxon>Methanobacteriota</taxon>
        <taxon>Stenosarchaea group</taxon>
        <taxon>Methanomicrobia</taxon>
        <taxon>Methanomicrobiales</taxon>
        <taxon>Methanomicrobiaceae</taxon>
        <taxon>Methanofollis</taxon>
    </lineage>
</organism>
<dbReference type="InterPro" id="IPR040528">
    <property type="entry name" value="Lectin-like"/>
</dbReference>
<dbReference type="InterPro" id="IPR007742">
    <property type="entry name" value="NosD_dom"/>
</dbReference>
<dbReference type="AlphaFoldDB" id="A0A831LQE9"/>
<feature type="compositionally biased region" description="Low complexity" evidence="3">
    <location>
        <begin position="1034"/>
        <end position="1050"/>
    </location>
</feature>
<feature type="region of interest" description="Disordered" evidence="3">
    <location>
        <begin position="1189"/>
        <end position="1237"/>
    </location>
</feature>
<dbReference type="PROSITE" id="PS00639">
    <property type="entry name" value="THIOL_PROTEASE_HIS"/>
    <property type="match status" value="1"/>
</dbReference>
<dbReference type="Gene3D" id="3.90.70.10">
    <property type="entry name" value="Cysteine proteinases"/>
    <property type="match status" value="1"/>
</dbReference>
<dbReference type="SUPFAM" id="SSF51126">
    <property type="entry name" value="Pectin lyase-like"/>
    <property type="match status" value="2"/>
</dbReference>
<dbReference type="Pfam" id="PF05048">
    <property type="entry name" value="NosD"/>
    <property type="match status" value="1"/>
</dbReference>
<dbReference type="InterPro" id="IPR006633">
    <property type="entry name" value="Carb-bd_sugar_hydrolysis-dom"/>
</dbReference>
<evidence type="ECO:0000259" key="5">
    <source>
        <dbReference type="SMART" id="SM00722"/>
    </source>
</evidence>
<dbReference type="InterPro" id="IPR026453">
    <property type="entry name" value="PGF_pre_PGF"/>
</dbReference>
<dbReference type="EMBL" id="DSBY01000027">
    <property type="protein sequence ID" value="HDS62621.1"/>
    <property type="molecule type" value="Genomic_DNA"/>
</dbReference>
<dbReference type="InterPro" id="IPR038765">
    <property type="entry name" value="Papain-like_cys_pep_sf"/>
</dbReference>
<dbReference type="InterPro" id="IPR039448">
    <property type="entry name" value="Beta_helix"/>
</dbReference>
<evidence type="ECO:0000256" key="2">
    <source>
        <dbReference type="ARBA" id="ARBA00022737"/>
    </source>
</evidence>
<gene>
    <name evidence="6" type="ORF">ENN52_00525</name>
</gene>
<dbReference type="Gene3D" id="2.160.20.10">
    <property type="entry name" value="Single-stranded right-handed beta-helix, Pectin lyase-like"/>
    <property type="match status" value="2"/>
</dbReference>
<dbReference type="InterPro" id="IPR000668">
    <property type="entry name" value="Peptidase_C1A_C"/>
</dbReference>
<dbReference type="InterPro" id="IPR013128">
    <property type="entry name" value="Peptidase_C1A"/>
</dbReference>
<feature type="domain" description="Peptidase C1A papain C-terminal" evidence="4">
    <location>
        <begin position="94"/>
        <end position="320"/>
    </location>
</feature>
<dbReference type="PANTHER" id="PTHR12411">
    <property type="entry name" value="CYSTEINE PROTEASE FAMILY C1-RELATED"/>
    <property type="match status" value="1"/>
</dbReference>
<dbReference type="InterPro" id="IPR000169">
    <property type="entry name" value="Pept_cys_AS"/>
</dbReference>
<dbReference type="CDD" id="cd02619">
    <property type="entry name" value="Peptidase_C1"/>
    <property type="match status" value="1"/>
</dbReference>
<dbReference type="GO" id="GO:0006508">
    <property type="term" value="P:proteolysis"/>
    <property type="evidence" value="ECO:0007669"/>
    <property type="project" value="InterPro"/>
</dbReference>
<dbReference type="SMART" id="SM00645">
    <property type="entry name" value="Pept_C1"/>
    <property type="match status" value="1"/>
</dbReference>
<dbReference type="Pfam" id="PF00112">
    <property type="entry name" value="Peptidase_C1"/>
    <property type="match status" value="1"/>
</dbReference>
<name>A0A831LQE9_9EURY</name>
<proteinExistence type="inferred from homology"/>
<accession>A0A831LQE9</accession>
<dbReference type="InterPro" id="IPR022441">
    <property type="entry name" value="Para_beta_helix_rpt-2"/>
</dbReference>
<feature type="compositionally biased region" description="Low complexity" evidence="3">
    <location>
        <begin position="1220"/>
        <end position="1232"/>
    </location>
</feature>
<protein>
    <submittedName>
        <fullName evidence="6">PGF-pre-PGF domain-containing protein</fullName>
    </submittedName>
</protein>
<dbReference type="SUPFAM" id="SSF54001">
    <property type="entry name" value="Cysteine proteinases"/>
    <property type="match status" value="1"/>
</dbReference>
<dbReference type="InterPro" id="IPR011050">
    <property type="entry name" value="Pectin_lyase_fold/virulence"/>
</dbReference>
<dbReference type="SMART" id="SM00722">
    <property type="entry name" value="CASH"/>
    <property type="match status" value="1"/>
</dbReference>
<dbReference type="NCBIfam" id="TIGR03804">
    <property type="entry name" value="para_beta_helix"/>
    <property type="match status" value="2"/>
</dbReference>
<dbReference type="Proteomes" id="UP000885648">
    <property type="component" value="Unassembled WGS sequence"/>
</dbReference>
<dbReference type="InterPro" id="IPR006626">
    <property type="entry name" value="PbH1"/>
</dbReference>
<dbReference type="InterPro" id="IPR012334">
    <property type="entry name" value="Pectin_lyas_fold"/>
</dbReference>
<dbReference type="Pfam" id="PF18560">
    <property type="entry name" value="Lectin_like"/>
    <property type="match status" value="1"/>
</dbReference>
<evidence type="ECO:0000259" key="4">
    <source>
        <dbReference type="SMART" id="SM00645"/>
    </source>
</evidence>
<feature type="domain" description="Carbohydrate-binding/sugar hydrolysis" evidence="5">
    <location>
        <begin position="537"/>
        <end position="694"/>
    </location>
</feature>
<comment type="caution">
    <text evidence="6">The sequence shown here is derived from an EMBL/GenBank/DDBJ whole genome shotgun (WGS) entry which is preliminary data.</text>
</comment>
<evidence type="ECO:0000313" key="6">
    <source>
        <dbReference type="EMBL" id="HDS62621.1"/>
    </source>
</evidence>
<sequence length="1257" mass="132290">MKTNTRFYSLVLCTLIALLAVPGVSGATIEAAPLNPAFLEYLEGQEAAAEGAMQTCSIAPSPDEFRYPLTGLCPAPAALVWSGQSVDPVGSSALPTSFDLRDEGRVTPVRDQGDCGSCWAFATYASLESALLTNTGVAWDFSENNMKNLCSNLYGGFDRGPCSGGQALMSTAYLTRWSGPVNETDDPYLLPVPSNNSPTDLLPGFHTGNITFLPPRDGPLDNGLMKETIREEGALWVGFIINWSCFADNYLTYYRPDDGTYASDGGHAVALVGWDDNYPAENFSVTPPGDGAFIAKNSWGEGVGDGGYFYISYYQPEPGRFWDKNSTFVGDRRDYCSVLFAGRPADPETRIYQYDPLGWTENVGAVGSTTIYGANVFTAGDYEDLRAAGFYTREPGTDYTVSVLRSINTPTGTTPVTVAQVSGTATLPGYHTVPLPDPVFLSPGQTFSVVLEITALTDTYPLVVEMPIAGYSSNATASPGESYVSVDGEIWTDLTTIFPDTNACIKAFTTDAIVVPRDYPTIQAAIDAADDGETIVVENGTYDEHLNVTSSVTIVGIGMPVVNAAGSGSAITITADGVHLSGIAATGASQVFEPDAYNAGILILGDGALIENCSSYQNGACGVFVSGAEGAVIRGNEISENPYGMILWRCSRAIIAANRVHDNDRLGIEIDETDGAVLEGNTAQGSDGQGIGLYYTANTTMQGNIMGENAWNFVYYGDDPAPGNSIDTSNTVEGRPIVYLEGVSGMTIDPSSNAGAVCCVGCDSMKIEGLALQETGCGISLLSTRESSIEGCAISGAYDGIHLSNASRIAIEGCSITASRTDEWLINIERAENCSLVGTTLTGLGGSGMGLYNVSGANITGNTINFTCSGGPLRRVEISSLTNSTVRENLLDFSRMDFSVDGLRGNLIYRNTIVLPAPGPASLSSALPLAEREHGYARTRPFSGLSDGVAQVSSVSCASKATVQAGNTWHSPDPIAYWYRGTGQTNFTGNHWSTYDGTDTNGDGIGDTPFVIAANETDRYPLMERFEAYPTSPPSDGGDSSSDGGLAASGNLNPGETTSLHFTGSAVTGVSVTVGQRIDGIMVTIAPASSGPAGLSAPVYQYLVANLTYTTDDAIAGAVFTFEVSTAWLEEQGLSPGDLSLWRYHDGAWVPLPTEVLREENDRVYFRATSPGFSYFAVAGGRTVAVEPVGTVPSEEPDDTETARNVTAPGSMISGTPVSTTAEPGTPTETTPQKSPGWWGAALAAIGGMALGLKGRR</sequence>
<dbReference type="InterPro" id="IPR025660">
    <property type="entry name" value="Pept_his_AS"/>
</dbReference>
<dbReference type="SMART" id="SM00710">
    <property type="entry name" value="PbH1"/>
    <property type="match status" value="6"/>
</dbReference>
<feature type="region of interest" description="Disordered" evidence="3">
    <location>
        <begin position="1027"/>
        <end position="1054"/>
    </location>
</feature>
<evidence type="ECO:0000256" key="3">
    <source>
        <dbReference type="SAM" id="MobiDB-lite"/>
    </source>
</evidence>
<comment type="similarity">
    <text evidence="1">Belongs to the peptidase C1 family.</text>
</comment>
<evidence type="ECO:0000256" key="1">
    <source>
        <dbReference type="ARBA" id="ARBA00008455"/>
    </source>
</evidence>
<keyword evidence="2" id="KW-0677">Repeat</keyword>
<dbReference type="Pfam" id="PF13229">
    <property type="entry name" value="Beta_helix"/>
    <property type="match status" value="1"/>
</dbReference>
<reference evidence="6" key="1">
    <citation type="journal article" date="2020" name="mSystems">
        <title>Genome- and Community-Level Interaction Insights into Carbon Utilization and Element Cycling Functions of Hydrothermarchaeota in Hydrothermal Sediment.</title>
        <authorList>
            <person name="Zhou Z."/>
            <person name="Liu Y."/>
            <person name="Xu W."/>
            <person name="Pan J."/>
            <person name="Luo Z.H."/>
            <person name="Li M."/>
        </authorList>
    </citation>
    <scope>NUCLEOTIDE SEQUENCE</scope>
    <source>
        <strain evidence="6">SpSt-1183</strain>
    </source>
</reference>
<dbReference type="NCBIfam" id="TIGR04213">
    <property type="entry name" value="PGF_pre_PGF"/>
    <property type="match status" value="1"/>
</dbReference>
<dbReference type="PROSITE" id="PS00139">
    <property type="entry name" value="THIOL_PROTEASE_CYS"/>
    <property type="match status" value="1"/>
</dbReference>
<dbReference type="GO" id="GO:0008234">
    <property type="term" value="F:cysteine-type peptidase activity"/>
    <property type="evidence" value="ECO:0007669"/>
    <property type="project" value="InterPro"/>
</dbReference>